<sequence length="385" mass="42094">MISSSDSRAPRDSSAQPEDWPAGAPAIIGMHPSMAQLRAQVAKVARSKVGIILVYGETGTGKGVVARALHALSDRAQHEFTEINCAAIPGSLLESELFGHERGAFTGAVERKTGLLEVASAGTVFLDEVRELDPVMQAKILTLLDTRRFRRLGAVKESGTSARFIAATNKILLREVQEGRFRDDLYYRLQVVSINIPPLRDRGDDVFVLAEQFLRRFNALHGSRFHSMTPEVRELFRRYQWPGNVRELSNLLERICILEEGDCIREAHLPLRIVREVEKAKAISTGQGASLPSDMASLPMARQAGLAQDLSGMAQPSGSPGRTGGYAEQTEHFQRSLIAQALADCQGSIGKAAERLKLSRHALRHQMRKLGAVDTPEAAGRGDGT</sequence>
<name>A0A4R3USU9_9BURK</name>
<dbReference type="InterPro" id="IPR002078">
    <property type="entry name" value="Sigma_54_int"/>
</dbReference>
<dbReference type="SUPFAM" id="SSF52540">
    <property type="entry name" value="P-loop containing nucleoside triphosphate hydrolases"/>
    <property type="match status" value="1"/>
</dbReference>
<dbReference type="InterPro" id="IPR025944">
    <property type="entry name" value="Sigma_54_int_dom_CS"/>
</dbReference>
<dbReference type="InterPro" id="IPR025662">
    <property type="entry name" value="Sigma_54_int_dom_ATP-bd_1"/>
</dbReference>
<dbReference type="Pfam" id="PF25601">
    <property type="entry name" value="AAA_lid_14"/>
    <property type="match status" value="1"/>
</dbReference>
<dbReference type="InterPro" id="IPR058031">
    <property type="entry name" value="AAA_lid_NorR"/>
</dbReference>
<feature type="domain" description="Sigma-54 factor interaction" evidence="6">
    <location>
        <begin position="27"/>
        <end position="257"/>
    </location>
</feature>
<keyword evidence="3" id="KW-0805">Transcription regulation</keyword>
<dbReference type="InterPro" id="IPR009057">
    <property type="entry name" value="Homeodomain-like_sf"/>
</dbReference>
<dbReference type="AlphaFoldDB" id="A0A4R3USU9"/>
<comment type="caution">
    <text evidence="7">The sequence shown here is derived from an EMBL/GenBank/DDBJ whole genome shotgun (WGS) entry which is preliminary data.</text>
</comment>
<dbReference type="Proteomes" id="UP000294692">
    <property type="component" value="Unassembled WGS sequence"/>
</dbReference>
<dbReference type="Gene3D" id="1.10.8.60">
    <property type="match status" value="1"/>
</dbReference>
<evidence type="ECO:0000313" key="7">
    <source>
        <dbReference type="EMBL" id="TCU93723.1"/>
    </source>
</evidence>
<dbReference type="GO" id="GO:0005524">
    <property type="term" value="F:ATP binding"/>
    <property type="evidence" value="ECO:0007669"/>
    <property type="project" value="UniProtKB-KW"/>
</dbReference>
<dbReference type="Gene3D" id="1.10.10.60">
    <property type="entry name" value="Homeodomain-like"/>
    <property type="match status" value="1"/>
</dbReference>
<dbReference type="PROSITE" id="PS00675">
    <property type="entry name" value="SIGMA54_INTERACT_1"/>
    <property type="match status" value="1"/>
</dbReference>
<keyword evidence="4" id="KW-0804">Transcription</keyword>
<keyword evidence="1" id="KW-0547">Nucleotide-binding</keyword>
<accession>A0A4R3USU9</accession>
<dbReference type="InterPro" id="IPR002197">
    <property type="entry name" value="HTH_Fis"/>
</dbReference>
<keyword evidence="7" id="KW-0238">DNA-binding</keyword>
<dbReference type="SMART" id="SM00382">
    <property type="entry name" value="AAA"/>
    <property type="match status" value="1"/>
</dbReference>
<reference evidence="7 8" key="1">
    <citation type="submission" date="2019-03" db="EMBL/GenBank/DDBJ databases">
        <title>Genomic Encyclopedia of Type Strains, Phase IV (KMG-IV): sequencing the most valuable type-strain genomes for metagenomic binning, comparative biology and taxonomic classification.</title>
        <authorList>
            <person name="Goeker M."/>
        </authorList>
    </citation>
    <scope>NUCLEOTIDE SEQUENCE [LARGE SCALE GENOMIC DNA]</scope>
    <source>
        <strain evidence="7 8">DSM 100048</strain>
    </source>
</reference>
<proteinExistence type="predicted"/>
<dbReference type="Pfam" id="PF02954">
    <property type="entry name" value="HTH_8"/>
    <property type="match status" value="1"/>
</dbReference>
<evidence type="ECO:0000256" key="3">
    <source>
        <dbReference type="ARBA" id="ARBA00023015"/>
    </source>
</evidence>
<evidence type="ECO:0000256" key="2">
    <source>
        <dbReference type="ARBA" id="ARBA00022840"/>
    </source>
</evidence>
<dbReference type="FunFam" id="3.40.50.300:FF:000006">
    <property type="entry name" value="DNA-binding transcriptional regulator NtrC"/>
    <property type="match status" value="1"/>
</dbReference>
<dbReference type="Gene3D" id="3.40.50.300">
    <property type="entry name" value="P-loop containing nucleotide triphosphate hydrolases"/>
    <property type="match status" value="1"/>
</dbReference>
<evidence type="ECO:0000256" key="1">
    <source>
        <dbReference type="ARBA" id="ARBA00022741"/>
    </source>
</evidence>
<dbReference type="SUPFAM" id="SSF46689">
    <property type="entry name" value="Homeodomain-like"/>
    <property type="match status" value="1"/>
</dbReference>
<dbReference type="Pfam" id="PF00158">
    <property type="entry name" value="Sigma54_activat"/>
    <property type="match status" value="1"/>
</dbReference>
<keyword evidence="8" id="KW-1185">Reference proteome</keyword>
<dbReference type="CDD" id="cd00009">
    <property type="entry name" value="AAA"/>
    <property type="match status" value="1"/>
</dbReference>
<evidence type="ECO:0000313" key="8">
    <source>
        <dbReference type="Proteomes" id="UP000294692"/>
    </source>
</evidence>
<feature type="compositionally biased region" description="Low complexity" evidence="5">
    <location>
        <begin position="1"/>
        <end position="15"/>
    </location>
</feature>
<evidence type="ECO:0000256" key="4">
    <source>
        <dbReference type="ARBA" id="ARBA00023163"/>
    </source>
</evidence>
<gene>
    <name evidence="7" type="ORF">EV686_11175</name>
</gene>
<dbReference type="RefSeq" id="WP_132478075.1">
    <property type="nucleotide sequence ID" value="NZ_SMBX01000011.1"/>
</dbReference>
<dbReference type="GO" id="GO:0006355">
    <property type="term" value="P:regulation of DNA-templated transcription"/>
    <property type="evidence" value="ECO:0007669"/>
    <property type="project" value="InterPro"/>
</dbReference>
<protein>
    <submittedName>
        <fullName evidence="7">DNA-binding NtrC family response regulator</fullName>
    </submittedName>
</protein>
<dbReference type="PANTHER" id="PTHR32071">
    <property type="entry name" value="TRANSCRIPTIONAL REGULATORY PROTEIN"/>
    <property type="match status" value="1"/>
</dbReference>
<dbReference type="EMBL" id="SMBX01000011">
    <property type="protein sequence ID" value="TCU93723.1"/>
    <property type="molecule type" value="Genomic_DNA"/>
</dbReference>
<dbReference type="PROSITE" id="PS50045">
    <property type="entry name" value="SIGMA54_INTERACT_4"/>
    <property type="match status" value="1"/>
</dbReference>
<dbReference type="PRINTS" id="PR01590">
    <property type="entry name" value="HTHFIS"/>
</dbReference>
<keyword evidence="2" id="KW-0067">ATP-binding</keyword>
<dbReference type="InterPro" id="IPR003593">
    <property type="entry name" value="AAA+_ATPase"/>
</dbReference>
<organism evidence="7 8">
    <name type="scientific">Paracandidimonas soli</name>
    <dbReference type="NCBI Taxonomy" id="1917182"/>
    <lineage>
        <taxon>Bacteria</taxon>
        <taxon>Pseudomonadati</taxon>
        <taxon>Pseudomonadota</taxon>
        <taxon>Betaproteobacteria</taxon>
        <taxon>Burkholderiales</taxon>
        <taxon>Alcaligenaceae</taxon>
        <taxon>Paracandidimonas</taxon>
    </lineage>
</organism>
<dbReference type="GO" id="GO:0043565">
    <property type="term" value="F:sequence-specific DNA binding"/>
    <property type="evidence" value="ECO:0007669"/>
    <property type="project" value="InterPro"/>
</dbReference>
<evidence type="ECO:0000256" key="5">
    <source>
        <dbReference type="SAM" id="MobiDB-lite"/>
    </source>
</evidence>
<dbReference type="OrthoDB" id="9761705at2"/>
<dbReference type="InterPro" id="IPR027417">
    <property type="entry name" value="P-loop_NTPase"/>
</dbReference>
<dbReference type="PROSITE" id="PS00688">
    <property type="entry name" value="SIGMA54_INTERACT_3"/>
    <property type="match status" value="1"/>
</dbReference>
<feature type="region of interest" description="Disordered" evidence="5">
    <location>
        <begin position="1"/>
        <end position="24"/>
    </location>
</feature>
<evidence type="ECO:0000259" key="6">
    <source>
        <dbReference type="PROSITE" id="PS50045"/>
    </source>
</evidence>